<dbReference type="Pfam" id="PF01443">
    <property type="entry name" value="Viral_helicase1"/>
    <property type="match status" value="1"/>
</dbReference>
<dbReference type="CDD" id="cd17933">
    <property type="entry name" value="DEXSc_RecD-like"/>
    <property type="match status" value="1"/>
</dbReference>
<evidence type="ECO:0000259" key="4">
    <source>
        <dbReference type="Pfam" id="PF03389"/>
    </source>
</evidence>
<dbReference type="EMBL" id="OBQD01000031">
    <property type="protein sequence ID" value="SOC47585.1"/>
    <property type="molecule type" value="Genomic_DNA"/>
</dbReference>
<feature type="domain" description="MobA/MobL protein" evidence="4">
    <location>
        <begin position="17"/>
        <end position="243"/>
    </location>
</feature>
<dbReference type="CDD" id="cd18809">
    <property type="entry name" value="SF1_C_RecD"/>
    <property type="match status" value="1"/>
</dbReference>
<dbReference type="GO" id="GO:0005524">
    <property type="term" value="F:ATP binding"/>
    <property type="evidence" value="ECO:0007669"/>
    <property type="project" value="InterPro"/>
</dbReference>
<proteinExistence type="inferred from homology"/>
<dbReference type="Proteomes" id="UP000219167">
    <property type="component" value="Unassembled WGS sequence"/>
</dbReference>
<evidence type="ECO:0000313" key="7">
    <source>
        <dbReference type="Proteomes" id="UP000219167"/>
    </source>
</evidence>
<dbReference type="Pfam" id="PF13604">
    <property type="entry name" value="AAA_30"/>
    <property type="match status" value="1"/>
</dbReference>
<dbReference type="NCBIfam" id="NF010402">
    <property type="entry name" value="PRK13826.1"/>
    <property type="match status" value="1"/>
</dbReference>
<evidence type="ECO:0000259" key="3">
    <source>
        <dbReference type="Pfam" id="PF01443"/>
    </source>
</evidence>
<feature type="domain" description="(+)RNA virus helicase C-terminal" evidence="3">
    <location>
        <begin position="692"/>
        <end position="736"/>
    </location>
</feature>
<dbReference type="AlphaFoldDB" id="A0A285V093"/>
<dbReference type="OrthoDB" id="1826980at2"/>
<keyword evidence="7" id="KW-1185">Reference proteome</keyword>
<evidence type="ECO:0000259" key="5">
    <source>
        <dbReference type="Pfam" id="PF17841"/>
    </source>
</evidence>
<organism evidence="6 7">
    <name type="scientific">Rhizobium subbaraonis</name>
    <dbReference type="NCBI Taxonomy" id="908946"/>
    <lineage>
        <taxon>Bacteria</taxon>
        <taxon>Pseudomonadati</taxon>
        <taxon>Pseudomonadota</taxon>
        <taxon>Alphaproteobacteria</taxon>
        <taxon>Hyphomicrobiales</taxon>
        <taxon>Rhizobiaceae</taxon>
        <taxon>Rhizobium/Agrobacterium group</taxon>
        <taxon>Rhizobium</taxon>
    </lineage>
</organism>
<dbReference type="InterPro" id="IPR041533">
    <property type="entry name" value="Bep_BID"/>
</dbReference>
<protein>
    <submittedName>
        <fullName evidence="6">Plasmid mobilization system relaxase</fullName>
    </submittedName>
</protein>
<gene>
    <name evidence="6" type="ORF">SAMN05892877_13126</name>
</gene>
<sequence>MAIAHFSVSIVSRGDGRSAVLSAAYRHCARMEYEREARTIDYTRKQGLLHEEFVLPVDAPKWARMLLADRSIPGASEAFWNKVEAFEKRSDAQLAKDLTIALPLELTPEQNIALIRDFVEKHILAKGMVADWVYHDNPGNPHIHLMTTLRPLTEDGFGAKKMPVLGEDGQPLRNKAGKIVYELWAGGTDDFSAFRDAWFERLNHHLALNGISLRVDGRSYEKQGIDLEPTIHLGVGAKAIERKAERQGVRAELARIELNEKRRSENTRRILRNPAIVLDLITREKSVFDSRDVAKVLNRYVDDPAVFQQLLARIIQSPEVLRLQRDTIDFATGERVPARYTTRELIRLEAEMARRSSWLAASASHGVSDKVLEATFARHSRLSEEQRTAIEHVAGSARIAAVVGRAGAGKTTMMKAAREAWELAGYRVVGGALAGKAAEGLEKEAGIVSRTLASWELRWQQGRDTLDARTVFVMDEAGMVASKQMAGFVEAVVRAGAKIVLVGDPEQLQPIEAGAAFRAIVDRIGYAELETIYRQREEWMRHASLDLARGNIEQGLLAYRTRGHVVGENLKSEAVESLISAWNHDYDPARSMLMLAHLRRDVRMLNMMARAKLVERGIVGEGHVFRTADGTRQFDAGDQIVFLKNEGSLDVKNGMIGRVIEAAPNRIVAVVGEGDQRRQVRVEQRFYNNLDHGYATTIHKSQGATVDRVKVLASLSLDRHLTYVAMTRHREDLQVYFGRRSFEMNGGLAKILSRRNAKETTLDYERGTLYREALAFAENRGLRILQVARTLLRDRLDWTLRQKSKLTDLASRLRALGERLGLRQSPPTQSAKESKPMVAGITRFENSVADAVGQKLDVDPALKRHWEEVSIRFRYVFADPETAFRAMNFDAVLADKDMARQALQKLEAEPASIGPLRGKTGILASKAEREARRIAEINVPALRRDLERYLQMRESAVQRHEAEENTLRQRVSIDIPALSPAARAVLERVRDAIDRNDLPAALAYALSNRETKLEIDEFNKAVAQRFGERTLLTNAAREPSGKLFDKLSEGMQPQEKERLKEAWPIMRVAQQLAAHERTTETLRQVEELRLAQRQTPVVKQ</sequence>
<dbReference type="InterPro" id="IPR014136">
    <property type="entry name" value="TraA_Ti"/>
</dbReference>
<accession>A0A285V093</accession>
<reference evidence="6 7" key="1">
    <citation type="submission" date="2017-08" db="EMBL/GenBank/DDBJ databases">
        <authorList>
            <person name="de Groot N.N."/>
        </authorList>
    </citation>
    <scope>NUCLEOTIDE SEQUENCE [LARGE SCALE GENOMIC DNA]</scope>
    <source>
        <strain evidence="6 7">JC85</strain>
    </source>
</reference>
<dbReference type="SUPFAM" id="SSF52540">
    <property type="entry name" value="P-loop containing nucleoside triphosphate hydrolases"/>
    <property type="match status" value="2"/>
</dbReference>
<dbReference type="PANTHER" id="PTHR43788">
    <property type="entry name" value="DNA2/NAM7 HELICASE FAMILY MEMBER"/>
    <property type="match status" value="1"/>
</dbReference>
<dbReference type="Gene3D" id="3.30.930.30">
    <property type="match status" value="1"/>
</dbReference>
<name>A0A285V093_9HYPH</name>
<dbReference type="InterPro" id="IPR005053">
    <property type="entry name" value="MobA_MobL"/>
</dbReference>
<dbReference type="InterPro" id="IPR027351">
    <property type="entry name" value="(+)RNA_virus_helicase_core_dom"/>
</dbReference>
<dbReference type="Pfam" id="PF03389">
    <property type="entry name" value="MobA_MobL"/>
    <property type="match status" value="1"/>
</dbReference>
<dbReference type="Gene3D" id="2.30.30.940">
    <property type="match status" value="1"/>
</dbReference>
<dbReference type="InterPro" id="IPR027417">
    <property type="entry name" value="P-loop_NTPase"/>
</dbReference>
<evidence type="ECO:0000256" key="2">
    <source>
        <dbReference type="ARBA" id="ARBA00022971"/>
    </source>
</evidence>
<evidence type="ECO:0000256" key="1">
    <source>
        <dbReference type="ARBA" id="ARBA00010873"/>
    </source>
</evidence>
<feature type="domain" description="Bartonella effector protein BID" evidence="5">
    <location>
        <begin position="855"/>
        <end position="951"/>
    </location>
</feature>
<dbReference type="RefSeq" id="WP_097143037.1">
    <property type="nucleotide sequence ID" value="NZ_OBQD01000031.1"/>
</dbReference>
<dbReference type="NCBIfam" id="TIGR02768">
    <property type="entry name" value="TraA_Ti"/>
    <property type="match status" value="1"/>
</dbReference>
<comment type="similarity">
    <text evidence="1">Belongs to the MobA/MobL family.</text>
</comment>
<keyword evidence="2" id="KW-0184">Conjugation</keyword>
<dbReference type="InterPro" id="IPR050534">
    <property type="entry name" value="Coronavir_polyprotein_1ab"/>
</dbReference>
<dbReference type="Pfam" id="PF17841">
    <property type="entry name" value="Bep_C_terminal"/>
    <property type="match status" value="1"/>
</dbReference>
<dbReference type="Gene3D" id="3.40.50.300">
    <property type="entry name" value="P-loop containing nucleotide triphosphate hydrolases"/>
    <property type="match status" value="2"/>
</dbReference>
<evidence type="ECO:0000313" key="6">
    <source>
        <dbReference type="EMBL" id="SOC47585.1"/>
    </source>
</evidence>